<dbReference type="Proteomes" id="UP000297295">
    <property type="component" value="Unassembled WGS sequence"/>
</dbReference>
<dbReference type="GO" id="GO:0009086">
    <property type="term" value="P:methionine biosynthetic process"/>
    <property type="evidence" value="ECO:0007669"/>
    <property type="project" value="UniProtKB-KW"/>
</dbReference>
<evidence type="ECO:0000256" key="4">
    <source>
        <dbReference type="PROSITE-ProRule" id="PRU00703"/>
    </source>
</evidence>
<feature type="region of interest" description="Disordered" evidence="5">
    <location>
        <begin position="1"/>
        <end position="37"/>
    </location>
</feature>
<accession>A0A4E0QCM2</accession>
<keyword evidence="4" id="KW-0129">CBS domain</keyword>
<evidence type="ECO:0000256" key="5">
    <source>
        <dbReference type="SAM" id="MobiDB-lite"/>
    </source>
</evidence>
<evidence type="ECO:0000259" key="6">
    <source>
        <dbReference type="PROSITE" id="PS51371"/>
    </source>
</evidence>
<evidence type="ECO:0000256" key="1">
    <source>
        <dbReference type="ARBA" id="ARBA00022605"/>
    </source>
</evidence>
<dbReference type="Gene3D" id="3.10.580.10">
    <property type="entry name" value="CBS-domain"/>
    <property type="match status" value="2"/>
</dbReference>
<feature type="domain" description="CBS" evidence="6">
    <location>
        <begin position="144"/>
        <end position="203"/>
    </location>
</feature>
<evidence type="ECO:0000313" key="8">
    <source>
        <dbReference type="Proteomes" id="UP000297295"/>
    </source>
</evidence>
<name>A0A4E0QCM2_9EURY</name>
<keyword evidence="3" id="KW-0486">Methionine biosynthesis</keyword>
<feature type="domain" description="CBS" evidence="6">
    <location>
        <begin position="64"/>
        <end position="122"/>
    </location>
</feature>
<dbReference type="CDD" id="cd04631">
    <property type="entry name" value="CBS_archAMPK_gamma-repeat2"/>
    <property type="match status" value="1"/>
</dbReference>
<evidence type="ECO:0000256" key="3">
    <source>
        <dbReference type="ARBA" id="ARBA00023167"/>
    </source>
</evidence>
<evidence type="ECO:0000256" key="2">
    <source>
        <dbReference type="ARBA" id="ARBA00022737"/>
    </source>
</evidence>
<dbReference type="AlphaFoldDB" id="A0A4E0QCM2"/>
<dbReference type="PROSITE" id="PS51371">
    <property type="entry name" value="CBS"/>
    <property type="match status" value="4"/>
</dbReference>
<dbReference type="RefSeq" id="WP_135388595.1">
    <property type="nucleotide sequence ID" value="NZ_PGGK01000002.1"/>
</dbReference>
<feature type="domain" description="CBS" evidence="6">
    <location>
        <begin position="207"/>
        <end position="262"/>
    </location>
</feature>
<comment type="caution">
    <text evidence="7">The sequence shown here is derived from an EMBL/GenBank/DDBJ whole genome shotgun (WGS) entry which is preliminary data.</text>
</comment>
<keyword evidence="1" id="KW-0028">Amino-acid biosynthesis</keyword>
<protein>
    <submittedName>
        <fullName evidence="7">CBS domain-containing protein</fullName>
    </submittedName>
</protein>
<feature type="compositionally biased region" description="Basic and acidic residues" evidence="5">
    <location>
        <begin position="1"/>
        <end position="33"/>
    </location>
</feature>
<dbReference type="PANTHER" id="PTHR48108:SF6">
    <property type="entry name" value="CBS DOMAIN-CONTAINING PROTEIN CBSX1, CHLOROPLASTIC"/>
    <property type="match status" value="1"/>
</dbReference>
<organism evidence="7 8">
    <name type="scientific">Methanolobus halotolerans</name>
    <dbReference type="NCBI Taxonomy" id="2052935"/>
    <lineage>
        <taxon>Archaea</taxon>
        <taxon>Methanobacteriati</taxon>
        <taxon>Methanobacteriota</taxon>
        <taxon>Stenosarchaea group</taxon>
        <taxon>Methanomicrobia</taxon>
        <taxon>Methanosarcinales</taxon>
        <taxon>Methanosarcinaceae</taxon>
        <taxon>Methanolobus</taxon>
    </lineage>
</organism>
<dbReference type="SUPFAM" id="SSF54631">
    <property type="entry name" value="CBS-domain pair"/>
    <property type="match status" value="2"/>
</dbReference>
<dbReference type="Pfam" id="PF00571">
    <property type="entry name" value="CBS"/>
    <property type="match status" value="4"/>
</dbReference>
<dbReference type="OrthoDB" id="43333at2157"/>
<proteinExistence type="predicted"/>
<gene>
    <name evidence="7" type="ORF">CUN85_02305</name>
</gene>
<dbReference type="InterPro" id="IPR046342">
    <property type="entry name" value="CBS_dom_sf"/>
</dbReference>
<reference evidence="7 8" key="1">
    <citation type="submission" date="2017-11" db="EMBL/GenBank/DDBJ databases">
        <title>Isolation and Characterization of Methanogenic Archaea from Saline Meromictic Lake at Siberia.</title>
        <authorList>
            <person name="Shen Y."/>
            <person name="Huang H.-H."/>
            <person name="Lai M.-C."/>
            <person name="Chen S.-C."/>
        </authorList>
    </citation>
    <scope>NUCLEOTIDE SEQUENCE [LARGE SCALE GENOMIC DNA]</scope>
    <source>
        <strain evidence="7 8">SY-01</strain>
    </source>
</reference>
<sequence length="333" mass="36372">MNIRDKRSMEDQKNLKVREKQNYSDKSPNKRDPMMYSSNGIIRAGPVDFDERIAQHEGGIMAVASKDVVTIPPTTTIIAAIKTMTGNGFRRVPVTDAGTNRLEGIVTSVDVIDFLGGGSKNLLVENHYKGNLLAAVNASVKEIMQYDAVSISNDIGIDEAIRLMLDKNAGGLPVVDDEGHVLAICTEKDFLRFAEGVITAKKVAHYMSRKVKHVTPKTSIGDVAKMMIDNGFRRVPLIKNGDILGMVTASDIMRFIGSGDAFHRLMTGNVHEALNEPVDSLISKKLVSINIDADMGNAARLMLENNIGSLPVMDNDELAGIITERDFLKAMSE</sequence>
<keyword evidence="8" id="KW-1185">Reference proteome</keyword>
<dbReference type="InterPro" id="IPR051462">
    <property type="entry name" value="CBS_domain-containing"/>
</dbReference>
<dbReference type="EMBL" id="PGGK01000002">
    <property type="protein sequence ID" value="TGC11007.1"/>
    <property type="molecule type" value="Genomic_DNA"/>
</dbReference>
<dbReference type="CDD" id="cd17779">
    <property type="entry name" value="CBS_archAMPK_gamma-repeat1"/>
    <property type="match status" value="1"/>
</dbReference>
<dbReference type="SMART" id="SM00116">
    <property type="entry name" value="CBS"/>
    <property type="match status" value="4"/>
</dbReference>
<feature type="domain" description="CBS" evidence="6">
    <location>
        <begin position="282"/>
        <end position="333"/>
    </location>
</feature>
<dbReference type="InterPro" id="IPR000644">
    <property type="entry name" value="CBS_dom"/>
</dbReference>
<keyword evidence="2" id="KW-0677">Repeat</keyword>
<dbReference type="PANTHER" id="PTHR48108">
    <property type="entry name" value="CBS DOMAIN-CONTAINING PROTEIN CBSX2, CHLOROPLASTIC"/>
    <property type="match status" value="1"/>
</dbReference>
<evidence type="ECO:0000313" key="7">
    <source>
        <dbReference type="EMBL" id="TGC11007.1"/>
    </source>
</evidence>